<dbReference type="PROSITE" id="PS51371">
    <property type="entry name" value="CBS"/>
    <property type="match status" value="3"/>
</dbReference>
<sequence length="372" mass="40393">MPHHAHPPALLDRYTLEDVLKDKPAEKLVQVHADASALDALTLMKNHHILAVPVYGEKGRWLGAGGTEAFAGSRQYIGVVSILDIVDFITTLLPDDLGAPLPSHATTGPHPDLSHIRVMDLIGETLESRSLWVARPDVPLRRSVEPMGRGVHRLLVPTRPDSADAALGAHGPASIALEAGPDTMSNEFRIVTQTDVIRFLLHRLNEDPELAKICSASLERLGLADQSNSVIITADISAPLSTIIKQMTLHNLNAIPVTNSHLNGTVVATLSVSDLRPFLISETDLVDIVRDLRRLTVGEFLRRVKGDWSGEVGGEKTGVKCRAEASLRSVMELGVEKAVHRVWVVDREGVPIGVVTFTDVIRLVEAEVLARS</sequence>
<evidence type="ECO:0000256" key="3">
    <source>
        <dbReference type="PROSITE-ProRule" id="PRU00703"/>
    </source>
</evidence>
<dbReference type="Proteomes" id="UP000053201">
    <property type="component" value="Unassembled WGS sequence"/>
</dbReference>
<evidence type="ECO:0000256" key="2">
    <source>
        <dbReference type="ARBA" id="ARBA00023122"/>
    </source>
</evidence>
<dbReference type="Pfam" id="PF00571">
    <property type="entry name" value="CBS"/>
    <property type="match status" value="2"/>
</dbReference>
<dbReference type="GO" id="GO:0005737">
    <property type="term" value="C:cytoplasm"/>
    <property type="evidence" value="ECO:0007669"/>
    <property type="project" value="TreeGrafter"/>
</dbReference>
<reference evidence="5 6" key="1">
    <citation type="submission" date="2009-08" db="EMBL/GenBank/DDBJ databases">
        <title>The Genome Sequence of Spizellomyces punctatus strain DAOM BR117.</title>
        <authorList>
            <consortium name="The Broad Institute Genome Sequencing Platform"/>
            <person name="Russ C."/>
            <person name="Cuomo C."/>
            <person name="Shea T."/>
            <person name="Young S.K."/>
            <person name="Zeng Q."/>
            <person name="Koehrsen M."/>
            <person name="Haas B."/>
            <person name="Borodovsky M."/>
            <person name="Guigo R."/>
            <person name="Alvarado L."/>
            <person name="Berlin A."/>
            <person name="Bochicchio J."/>
            <person name="Borenstein D."/>
            <person name="Chapman S."/>
            <person name="Chen Z."/>
            <person name="Engels R."/>
            <person name="Freedman E."/>
            <person name="Gellesch M."/>
            <person name="Goldberg J."/>
            <person name="Griggs A."/>
            <person name="Gujja S."/>
            <person name="Heiman D."/>
            <person name="Hepburn T."/>
            <person name="Howarth C."/>
            <person name="Jen D."/>
            <person name="Larson L."/>
            <person name="Lewis B."/>
            <person name="Mehta T."/>
            <person name="Park D."/>
            <person name="Pearson M."/>
            <person name="Roberts A."/>
            <person name="Saif S."/>
            <person name="Shenoy N."/>
            <person name="Sisk P."/>
            <person name="Stolte C."/>
            <person name="Sykes S."/>
            <person name="Thomson T."/>
            <person name="Walk T."/>
            <person name="White J."/>
            <person name="Yandava C."/>
            <person name="Burger G."/>
            <person name="Gray M.W."/>
            <person name="Holland P.W.H."/>
            <person name="King N."/>
            <person name="Lang F.B.F."/>
            <person name="Roger A.J."/>
            <person name="Ruiz-Trillo I."/>
            <person name="Lander E."/>
            <person name="Nusbaum C."/>
        </authorList>
    </citation>
    <scope>NUCLEOTIDE SEQUENCE [LARGE SCALE GENOMIC DNA]</scope>
    <source>
        <strain evidence="5 6">DAOM BR117</strain>
    </source>
</reference>
<gene>
    <name evidence="5" type="ORF">SPPG_00016</name>
</gene>
<dbReference type="OMA" id="ECMEVFS"/>
<keyword evidence="2 3" id="KW-0129">CBS domain</keyword>
<evidence type="ECO:0000313" key="6">
    <source>
        <dbReference type="Proteomes" id="UP000053201"/>
    </source>
</evidence>
<dbReference type="VEuPathDB" id="FungiDB:SPPG_00016"/>
<dbReference type="InterPro" id="IPR046342">
    <property type="entry name" value="CBS_dom_sf"/>
</dbReference>
<dbReference type="GO" id="GO:0005634">
    <property type="term" value="C:nucleus"/>
    <property type="evidence" value="ECO:0007669"/>
    <property type="project" value="TreeGrafter"/>
</dbReference>
<feature type="domain" description="CBS" evidence="4">
    <location>
        <begin position="24"/>
        <end position="97"/>
    </location>
</feature>
<protein>
    <recommendedName>
        <fullName evidence="4">CBS domain-containing protein</fullName>
    </recommendedName>
</protein>
<dbReference type="AlphaFoldDB" id="A0A0L0HT39"/>
<dbReference type="OrthoDB" id="449052at2759"/>
<dbReference type="InterPro" id="IPR050511">
    <property type="entry name" value="AMPK_gamma/SDS23_families"/>
</dbReference>
<dbReference type="eggNOG" id="KOG1764">
    <property type="taxonomic scope" value="Eukaryota"/>
</dbReference>
<dbReference type="CDD" id="cd02205">
    <property type="entry name" value="CBS_pair_SF"/>
    <property type="match status" value="1"/>
</dbReference>
<dbReference type="Gene3D" id="3.10.580.10">
    <property type="entry name" value="CBS-domain"/>
    <property type="match status" value="2"/>
</dbReference>
<dbReference type="RefSeq" id="XP_016612317.1">
    <property type="nucleotide sequence ID" value="XM_016748351.1"/>
</dbReference>
<proteinExistence type="predicted"/>
<keyword evidence="6" id="KW-1185">Reference proteome</keyword>
<dbReference type="GeneID" id="27683771"/>
<keyword evidence="1" id="KW-0677">Repeat</keyword>
<evidence type="ECO:0000313" key="5">
    <source>
        <dbReference type="EMBL" id="KND04278.1"/>
    </source>
</evidence>
<name>A0A0L0HT39_SPIPD</name>
<feature type="domain" description="CBS" evidence="4">
    <location>
        <begin position="227"/>
        <end position="285"/>
    </location>
</feature>
<feature type="domain" description="CBS" evidence="4">
    <location>
        <begin position="314"/>
        <end position="371"/>
    </location>
</feature>
<dbReference type="STRING" id="645134.A0A0L0HT39"/>
<accession>A0A0L0HT39</accession>
<dbReference type="InterPro" id="IPR000644">
    <property type="entry name" value="CBS_dom"/>
</dbReference>
<dbReference type="PANTHER" id="PTHR13780:SF128">
    <property type="entry name" value="CBS DOMAIN-CONTAINING PROTEIN"/>
    <property type="match status" value="1"/>
</dbReference>
<evidence type="ECO:0000259" key="4">
    <source>
        <dbReference type="PROSITE" id="PS51371"/>
    </source>
</evidence>
<dbReference type="PANTHER" id="PTHR13780">
    <property type="entry name" value="AMP-ACTIVATED PROTEIN KINASE, GAMMA REGULATORY SUBUNIT"/>
    <property type="match status" value="1"/>
</dbReference>
<evidence type="ECO:0000256" key="1">
    <source>
        <dbReference type="ARBA" id="ARBA00022737"/>
    </source>
</evidence>
<dbReference type="SMART" id="SM00116">
    <property type="entry name" value="CBS"/>
    <property type="match status" value="3"/>
</dbReference>
<dbReference type="InParanoid" id="A0A0L0HT39"/>
<organism evidence="5 6">
    <name type="scientific">Spizellomyces punctatus (strain DAOM BR117)</name>
    <dbReference type="NCBI Taxonomy" id="645134"/>
    <lineage>
        <taxon>Eukaryota</taxon>
        <taxon>Fungi</taxon>
        <taxon>Fungi incertae sedis</taxon>
        <taxon>Chytridiomycota</taxon>
        <taxon>Chytridiomycota incertae sedis</taxon>
        <taxon>Chytridiomycetes</taxon>
        <taxon>Spizellomycetales</taxon>
        <taxon>Spizellomycetaceae</taxon>
        <taxon>Spizellomyces</taxon>
    </lineage>
</organism>
<dbReference type="EMBL" id="KQ257450">
    <property type="protein sequence ID" value="KND04278.1"/>
    <property type="molecule type" value="Genomic_DNA"/>
</dbReference>
<dbReference type="SUPFAM" id="SSF54631">
    <property type="entry name" value="CBS-domain pair"/>
    <property type="match status" value="2"/>
</dbReference>